<dbReference type="OrthoDB" id="5651170at2"/>
<feature type="signal peptide" evidence="1">
    <location>
        <begin position="1"/>
        <end position="24"/>
    </location>
</feature>
<evidence type="ECO:0000313" key="3">
    <source>
        <dbReference type="Proteomes" id="UP000054703"/>
    </source>
</evidence>
<proteinExistence type="predicted"/>
<dbReference type="PATRIC" id="fig|45074.5.peg.3206"/>
<dbReference type="SUPFAM" id="SSF82171">
    <property type="entry name" value="DPP6 N-terminal domain-like"/>
    <property type="match status" value="1"/>
</dbReference>
<comment type="caution">
    <text evidence="2">The sequence shown here is derived from an EMBL/GenBank/DDBJ whole genome shotgun (WGS) entry which is preliminary data.</text>
</comment>
<dbReference type="EMBL" id="LNYU01000081">
    <property type="protein sequence ID" value="KTD56819.1"/>
    <property type="molecule type" value="Genomic_DNA"/>
</dbReference>
<keyword evidence="3" id="KW-1185">Reference proteome</keyword>
<dbReference type="RefSeq" id="WP_058514937.1">
    <property type="nucleotide sequence ID" value="NZ_CAAAIH010000028.1"/>
</dbReference>
<evidence type="ECO:0008006" key="4">
    <source>
        <dbReference type="Google" id="ProtNLM"/>
    </source>
</evidence>
<feature type="chain" id="PRO_5006917681" description="Transmembrane protein (Fibronectin III domain and Gp5 C-terminal repeat)" evidence="1">
    <location>
        <begin position="25"/>
        <end position="652"/>
    </location>
</feature>
<evidence type="ECO:0000313" key="2">
    <source>
        <dbReference type="EMBL" id="KTD56819.1"/>
    </source>
</evidence>
<accession>A0A0W0YJR0</accession>
<reference evidence="2 3" key="1">
    <citation type="submission" date="2015-11" db="EMBL/GenBank/DDBJ databases">
        <title>Genomic analysis of 38 Legionella species identifies large and diverse effector repertoires.</title>
        <authorList>
            <person name="Burstein D."/>
            <person name="Amaro F."/>
            <person name="Zusman T."/>
            <person name="Lifshitz Z."/>
            <person name="Cohen O."/>
            <person name="Gilbert J.A."/>
            <person name="Pupko T."/>
            <person name="Shuman H.A."/>
            <person name="Segal G."/>
        </authorList>
    </citation>
    <scope>NUCLEOTIDE SEQUENCE [LARGE SCALE GENOMIC DNA]</scope>
    <source>
        <strain evidence="2 3">SC-63-C7</strain>
    </source>
</reference>
<sequence>MKRLSINKTITGVLLFSMVTIAQAQSPLWTFTSDNNFPPVVKVSSTGNATIKYIVQNHSPKPHSLVIEPIPGISQTAPCVVQGKGVCNLELIVTGNALPTNGVFGGPSLCQKNPNGTPNLNQCYQPSPGNLLQVTKVTGPTASITVSPNVLNLTVGGNYGQVTVQNTSATTAVEGLTAMIPQGSHLTVDPTHTTCSNTLPANQSCIFAFLPGNTVEDVNIEITGSNVTSAIPVEVKVSSASQATITVNPTQLTLTVNGASGQVSVQNTSATTAVEGLNAAIPSTSHVTIDSSNTTCTNTLSANQSCIFGFFPGNTAEDVFVNISGSNTTSSVSVRIIVTNNTMGSLAYVGASTSPYVNLCTITNGSFDTACQQTGDYNFTQSIIQIVINSTGSKAYLVQFDSQGNPLPVIVCNITPQGNLAGCTPADDSTHSLLSLALSTSGKAYFTTNIMASAPATPSSLYSCDVDSTSGLFTNCHSIFTFNPGVVAPGITLSADNQKAYVSYNGFNAGTLQDGIYECDLTTNNCIPRPMTLNFSNWFFGNIVFNPTHNLLYMVGNQNGDSTRGNIFICNPSTSPMQCSLSLTSTGNGIVFGSNIAFGEKIVAGHSQPQLYVTTPNTVTSCDMNNNGGLNNCTQGSATITGASGLAVNPST</sequence>
<evidence type="ECO:0000256" key="1">
    <source>
        <dbReference type="SAM" id="SignalP"/>
    </source>
</evidence>
<dbReference type="AlphaFoldDB" id="A0A0W0YJR0"/>
<organism evidence="2 3">
    <name type="scientific">Legionella santicrucis</name>
    <dbReference type="NCBI Taxonomy" id="45074"/>
    <lineage>
        <taxon>Bacteria</taxon>
        <taxon>Pseudomonadati</taxon>
        <taxon>Pseudomonadota</taxon>
        <taxon>Gammaproteobacteria</taxon>
        <taxon>Legionellales</taxon>
        <taxon>Legionellaceae</taxon>
        <taxon>Legionella</taxon>
    </lineage>
</organism>
<protein>
    <recommendedName>
        <fullName evidence="4">Transmembrane protein (Fibronectin III domain and Gp5 C-terminal repeat)</fullName>
    </recommendedName>
</protein>
<gene>
    <name evidence="2" type="ORF">Lsan_2979</name>
</gene>
<name>A0A0W0YJR0_9GAMM</name>
<keyword evidence="1" id="KW-0732">Signal</keyword>
<dbReference type="Proteomes" id="UP000054703">
    <property type="component" value="Unassembled WGS sequence"/>
</dbReference>